<organism evidence="2 3">
    <name type="scientific">Flavobacterium gilvum</name>
    <dbReference type="NCBI Taxonomy" id="1492737"/>
    <lineage>
        <taxon>Bacteria</taxon>
        <taxon>Pseudomonadati</taxon>
        <taxon>Bacteroidota</taxon>
        <taxon>Flavobacteriia</taxon>
        <taxon>Flavobacteriales</taxon>
        <taxon>Flavobacteriaceae</taxon>
        <taxon>Flavobacterium</taxon>
    </lineage>
</organism>
<dbReference type="GO" id="GO:0017171">
    <property type="term" value="F:serine hydrolase activity"/>
    <property type="evidence" value="ECO:0007669"/>
    <property type="project" value="TreeGrafter"/>
</dbReference>
<accession>A0AAC9N3X3</accession>
<feature type="domain" description="AB hydrolase-1" evidence="1">
    <location>
        <begin position="32"/>
        <end position="176"/>
    </location>
</feature>
<proteinExistence type="predicted"/>
<evidence type="ECO:0000313" key="2">
    <source>
        <dbReference type="EMBL" id="AOW09670.1"/>
    </source>
</evidence>
<evidence type="ECO:0000259" key="1">
    <source>
        <dbReference type="Pfam" id="PF00561"/>
    </source>
</evidence>
<keyword evidence="3" id="KW-1185">Reference proteome</keyword>
<dbReference type="SUPFAM" id="SSF53474">
    <property type="entry name" value="alpha/beta-Hydrolases"/>
    <property type="match status" value="1"/>
</dbReference>
<sequence length="269" mass="30102">MKTETTDSLSFKSGYSEVNGLKMYYEIYGQGKPLILVHGGGSTIQTNFEKVIPLLAKNRQLIAVELQAHGRTSDRNADLTFEQDADDLAVFLKNIKIDKADFLGFSNGGTTVLQIAIRHLEIVDKIILASALAKRNGVPDWFWDFMKQASLDNMPEQLQLGYKKVATNPDDLKIMHDRDAKRMLNFKDIPDEQIKSVSVPTLIINGDKDVITPEHAIELHRQIANSELAIIPGGHGEYIGEITTLTPNFKESELVVPLIEKFLNKNIID</sequence>
<dbReference type="RefSeq" id="WP_035633746.1">
    <property type="nucleotide sequence ID" value="NZ_CP017479.1"/>
</dbReference>
<dbReference type="PANTHER" id="PTHR46331:SF2">
    <property type="entry name" value="VALACYCLOVIR HYDROLASE"/>
    <property type="match status" value="1"/>
</dbReference>
<dbReference type="AlphaFoldDB" id="A0AAC9N3X3"/>
<name>A0AAC9N3X3_9FLAO</name>
<dbReference type="KEGG" id="fgl:EM308_09225"/>
<dbReference type="Gene3D" id="3.40.50.1820">
    <property type="entry name" value="alpha/beta hydrolase"/>
    <property type="match status" value="1"/>
</dbReference>
<dbReference type="Proteomes" id="UP000175968">
    <property type="component" value="Chromosome"/>
</dbReference>
<reference evidence="2 3" key="1">
    <citation type="submission" date="2016-10" db="EMBL/GenBank/DDBJ databases">
        <title>Flavobacterium gilvum sp. nov., isolated from stream water.</title>
        <authorList>
            <person name="Shin S.-K."/>
            <person name="Cho Y.-J."/>
            <person name="Yi H."/>
        </authorList>
    </citation>
    <scope>NUCLEOTIDE SEQUENCE [LARGE SCALE GENOMIC DNA]</scope>
    <source>
        <strain evidence="2 3">EM1308</strain>
    </source>
</reference>
<dbReference type="PANTHER" id="PTHR46331">
    <property type="entry name" value="VALACYCLOVIR HYDROLASE"/>
    <property type="match status" value="1"/>
</dbReference>
<keyword evidence="2" id="KW-0378">Hydrolase</keyword>
<dbReference type="EMBL" id="CP017479">
    <property type="protein sequence ID" value="AOW09670.1"/>
    <property type="molecule type" value="Genomic_DNA"/>
</dbReference>
<protein>
    <submittedName>
        <fullName evidence="2">Alpha/beta hydrolase</fullName>
    </submittedName>
</protein>
<dbReference type="InterPro" id="IPR000073">
    <property type="entry name" value="AB_hydrolase_1"/>
</dbReference>
<gene>
    <name evidence="2" type="ORF">EM308_09225</name>
</gene>
<dbReference type="Pfam" id="PF00561">
    <property type="entry name" value="Abhydrolase_1"/>
    <property type="match status" value="1"/>
</dbReference>
<evidence type="ECO:0000313" key="3">
    <source>
        <dbReference type="Proteomes" id="UP000175968"/>
    </source>
</evidence>
<dbReference type="InterPro" id="IPR029058">
    <property type="entry name" value="AB_hydrolase_fold"/>
</dbReference>